<accession>X6MTF6</accession>
<dbReference type="AlphaFoldDB" id="X6MTF6"/>
<evidence type="ECO:0000256" key="1">
    <source>
        <dbReference type="SAM" id="MobiDB-lite"/>
    </source>
</evidence>
<keyword evidence="3" id="KW-1185">Reference proteome</keyword>
<feature type="compositionally biased region" description="Basic and acidic residues" evidence="1">
    <location>
        <begin position="67"/>
        <end position="80"/>
    </location>
</feature>
<dbReference type="Proteomes" id="UP000023152">
    <property type="component" value="Unassembled WGS sequence"/>
</dbReference>
<protein>
    <submittedName>
        <fullName evidence="2">Uncharacterized protein</fullName>
    </submittedName>
</protein>
<proteinExistence type="predicted"/>
<comment type="caution">
    <text evidence="2">The sequence shown here is derived from an EMBL/GenBank/DDBJ whole genome shotgun (WGS) entry which is preliminary data.</text>
</comment>
<gene>
    <name evidence="2" type="ORF">RFI_20592</name>
</gene>
<dbReference type="EMBL" id="ASPP01017880">
    <property type="protein sequence ID" value="ETO16747.1"/>
    <property type="molecule type" value="Genomic_DNA"/>
</dbReference>
<feature type="compositionally biased region" description="Basic and acidic residues" evidence="1">
    <location>
        <begin position="1"/>
        <end position="10"/>
    </location>
</feature>
<reference evidence="2 3" key="1">
    <citation type="journal article" date="2013" name="Curr. Biol.">
        <title>The Genome of the Foraminiferan Reticulomyxa filosa.</title>
        <authorList>
            <person name="Glockner G."/>
            <person name="Hulsmann N."/>
            <person name="Schleicher M."/>
            <person name="Noegel A.A."/>
            <person name="Eichinger L."/>
            <person name="Gallinger C."/>
            <person name="Pawlowski J."/>
            <person name="Sierra R."/>
            <person name="Euteneuer U."/>
            <person name="Pillet L."/>
            <person name="Moustafa A."/>
            <person name="Platzer M."/>
            <person name="Groth M."/>
            <person name="Szafranski K."/>
            <person name="Schliwa M."/>
        </authorList>
    </citation>
    <scope>NUCLEOTIDE SEQUENCE [LARGE SCALE GENOMIC DNA]</scope>
</reference>
<feature type="region of interest" description="Disordered" evidence="1">
    <location>
        <begin position="1"/>
        <end position="121"/>
    </location>
</feature>
<evidence type="ECO:0000313" key="3">
    <source>
        <dbReference type="Proteomes" id="UP000023152"/>
    </source>
</evidence>
<sequence>MQESRFDHSSIHPKATSIHLHSPKTKKELLKNTHNKQNRKNEINNNSFAYWFQKMPPSTKRKRAKKTINEDSKKGEEKKNPLYTQQINGIPPEVYNQKKKKTKDKTNKKKQKNQNKQNKKIKDICHHIIRKFVSIE</sequence>
<organism evidence="2 3">
    <name type="scientific">Reticulomyxa filosa</name>
    <dbReference type="NCBI Taxonomy" id="46433"/>
    <lineage>
        <taxon>Eukaryota</taxon>
        <taxon>Sar</taxon>
        <taxon>Rhizaria</taxon>
        <taxon>Retaria</taxon>
        <taxon>Foraminifera</taxon>
        <taxon>Monothalamids</taxon>
        <taxon>Reticulomyxidae</taxon>
        <taxon>Reticulomyxa</taxon>
    </lineage>
</organism>
<evidence type="ECO:0000313" key="2">
    <source>
        <dbReference type="EMBL" id="ETO16747.1"/>
    </source>
</evidence>
<name>X6MTF6_RETFI</name>
<feature type="compositionally biased region" description="Basic residues" evidence="1">
    <location>
        <begin position="97"/>
        <end position="119"/>
    </location>
</feature>